<dbReference type="VEuPathDB" id="FungiDB:H257_18814"/>
<accession>W4FBT8</accession>
<evidence type="ECO:0000313" key="2">
    <source>
        <dbReference type="EMBL" id="ETV64276.1"/>
    </source>
</evidence>
<dbReference type="STRING" id="112090.W4FBT8"/>
<feature type="compositionally biased region" description="Polar residues" evidence="1">
    <location>
        <begin position="59"/>
        <end position="69"/>
    </location>
</feature>
<dbReference type="PANTHER" id="PTHR45786">
    <property type="entry name" value="DNA BINDING PROTEIN-LIKE"/>
    <property type="match status" value="1"/>
</dbReference>
<reference evidence="2" key="1">
    <citation type="submission" date="2013-12" db="EMBL/GenBank/DDBJ databases">
        <title>The Genome Sequence of Aphanomyces astaci APO3.</title>
        <authorList>
            <consortium name="The Broad Institute Genomics Platform"/>
            <person name="Russ C."/>
            <person name="Tyler B."/>
            <person name="van West P."/>
            <person name="Dieguez-Uribeondo J."/>
            <person name="Young S.K."/>
            <person name="Zeng Q."/>
            <person name="Gargeya S."/>
            <person name="Fitzgerald M."/>
            <person name="Abouelleil A."/>
            <person name="Alvarado L."/>
            <person name="Chapman S.B."/>
            <person name="Gainer-Dewar J."/>
            <person name="Goldberg J."/>
            <person name="Griggs A."/>
            <person name="Gujja S."/>
            <person name="Hansen M."/>
            <person name="Howarth C."/>
            <person name="Imamovic A."/>
            <person name="Ireland A."/>
            <person name="Larimer J."/>
            <person name="McCowan C."/>
            <person name="Murphy C."/>
            <person name="Pearson M."/>
            <person name="Poon T.W."/>
            <person name="Priest M."/>
            <person name="Roberts A."/>
            <person name="Saif S."/>
            <person name="Shea T."/>
            <person name="Sykes S."/>
            <person name="Wortman J."/>
            <person name="Nusbaum C."/>
            <person name="Birren B."/>
        </authorList>
    </citation>
    <scope>NUCLEOTIDE SEQUENCE [LARGE SCALE GENOMIC DNA]</scope>
    <source>
        <strain evidence="2">APO3</strain>
    </source>
</reference>
<name>W4FBT8_APHAT</name>
<evidence type="ECO:0000256" key="1">
    <source>
        <dbReference type="SAM" id="MobiDB-lite"/>
    </source>
</evidence>
<feature type="compositionally biased region" description="Polar residues" evidence="1">
    <location>
        <begin position="19"/>
        <end position="43"/>
    </location>
</feature>
<dbReference type="RefSeq" id="XP_009846242.1">
    <property type="nucleotide sequence ID" value="XM_009847940.1"/>
</dbReference>
<dbReference type="EMBL" id="KI913341">
    <property type="protein sequence ID" value="ETV64276.1"/>
    <property type="molecule type" value="Genomic_DNA"/>
</dbReference>
<protein>
    <submittedName>
        <fullName evidence="2">Uncharacterized protein</fullName>
    </submittedName>
</protein>
<dbReference type="PANTHER" id="PTHR45786:SF74">
    <property type="entry name" value="ATP-DEPENDENT DNA HELICASE"/>
    <property type="match status" value="1"/>
</dbReference>
<feature type="region of interest" description="Disordered" evidence="1">
    <location>
        <begin position="1"/>
        <end position="69"/>
    </location>
</feature>
<dbReference type="GeneID" id="20820810"/>
<gene>
    <name evidence="2" type="ORF">H257_18814</name>
</gene>
<proteinExistence type="predicted"/>
<sequence>MLPKQPSANKLGKRRAHPQTPSAETQPVTSVQSPRMLQSTSSERVNKFGKRRAHPQMPSAETQPVTSVQSPVMLQSTASERFTLSNQPLSKRAKRFLDEVQALRQQFGVLPSSNTSAQSQPRLNSLFAFTSIGANETQLPPGPPVYKIRGQMIHRIGSYEPLNGKPRSFAQVYVLDSDDQMQLRTRMASNLNCSAAELIIAERMQSLISKHNAFATL</sequence>
<organism evidence="2">
    <name type="scientific">Aphanomyces astaci</name>
    <name type="common">Crayfish plague agent</name>
    <dbReference type="NCBI Taxonomy" id="112090"/>
    <lineage>
        <taxon>Eukaryota</taxon>
        <taxon>Sar</taxon>
        <taxon>Stramenopiles</taxon>
        <taxon>Oomycota</taxon>
        <taxon>Saprolegniomycetes</taxon>
        <taxon>Saprolegniales</taxon>
        <taxon>Verrucalvaceae</taxon>
        <taxon>Aphanomyces</taxon>
    </lineage>
</organism>
<dbReference type="OrthoDB" id="108332at2759"/>
<dbReference type="AlphaFoldDB" id="W4FBT8"/>